<keyword evidence="4" id="KW-1185">Reference proteome</keyword>
<accession>A0A5E4B8T9</accession>
<reference evidence="2" key="2">
    <citation type="submission" date="2020-08" db="EMBL/GenBank/DDBJ databases">
        <authorList>
            <person name="Shumante A."/>
            <person name="Zimin A.V."/>
            <person name="Puiu D."/>
            <person name="Salzberg S.L."/>
        </authorList>
    </citation>
    <scope>NUCLEOTIDE SEQUENCE</scope>
    <source>
        <strain evidence="2">WC2-LM</strain>
        <tissue evidence="2">Liver</tissue>
    </source>
</reference>
<evidence type="ECO:0000313" key="2">
    <source>
        <dbReference type="EMBL" id="KAF7476642.1"/>
    </source>
</evidence>
<proteinExistence type="predicted"/>
<evidence type="ECO:0000256" key="1">
    <source>
        <dbReference type="SAM" id="MobiDB-lite"/>
    </source>
</evidence>
<feature type="region of interest" description="Disordered" evidence="1">
    <location>
        <begin position="62"/>
        <end position="85"/>
    </location>
</feature>
<dbReference type="EMBL" id="CABDUW010000321">
    <property type="protein sequence ID" value="VTJ65696.1"/>
    <property type="molecule type" value="Genomic_DNA"/>
</dbReference>
<protein>
    <submittedName>
        <fullName evidence="3">Uncharacterized protein</fullName>
    </submittedName>
</protein>
<evidence type="ECO:0000313" key="3">
    <source>
        <dbReference type="EMBL" id="VTJ65696.1"/>
    </source>
</evidence>
<sequence>MPTSLGASVGGPGAAPACQGVCSPSIMTRLEESNSKLLEAERRLQGERHHTVVLEQHLEKMRLEPGKASASQKAAPKNKPGRDQGRVLMWGVGAASLLREEAVNSALWPSSGSVGSGVCMRAELCLPLLLCSLSQLPARSRSPSDPRAHLDLAQPRVSP</sequence>
<dbReference type="AlphaFoldDB" id="A0A5E4B8T9"/>
<name>A0A5E4B8T9_MARMO</name>
<evidence type="ECO:0000313" key="4">
    <source>
        <dbReference type="Proteomes" id="UP000335636"/>
    </source>
</evidence>
<organism evidence="3 4">
    <name type="scientific">Marmota monax</name>
    <name type="common">Woodchuck</name>
    <dbReference type="NCBI Taxonomy" id="9995"/>
    <lineage>
        <taxon>Eukaryota</taxon>
        <taxon>Metazoa</taxon>
        <taxon>Chordata</taxon>
        <taxon>Craniata</taxon>
        <taxon>Vertebrata</taxon>
        <taxon>Euteleostomi</taxon>
        <taxon>Mammalia</taxon>
        <taxon>Eutheria</taxon>
        <taxon>Euarchontoglires</taxon>
        <taxon>Glires</taxon>
        <taxon>Rodentia</taxon>
        <taxon>Sciuromorpha</taxon>
        <taxon>Sciuridae</taxon>
        <taxon>Xerinae</taxon>
        <taxon>Marmotini</taxon>
        <taxon>Marmota</taxon>
    </lineage>
</organism>
<feature type="region of interest" description="Disordered" evidence="1">
    <location>
        <begin position="137"/>
        <end position="159"/>
    </location>
</feature>
<dbReference type="EMBL" id="WJEC01002362">
    <property type="protein sequence ID" value="KAF7476642.1"/>
    <property type="molecule type" value="Genomic_DNA"/>
</dbReference>
<dbReference type="Proteomes" id="UP000335636">
    <property type="component" value="Unassembled WGS sequence"/>
</dbReference>
<dbReference type="Proteomes" id="UP000662637">
    <property type="component" value="Unassembled WGS sequence"/>
</dbReference>
<reference evidence="3 4" key="1">
    <citation type="submission" date="2019-04" db="EMBL/GenBank/DDBJ databases">
        <authorList>
            <person name="Alioto T."/>
            <person name="Alioto T."/>
        </authorList>
    </citation>
    <scope>NUCLEOTIDE SEQUENCE [LARGE SCALE GENOMIC DNA]</scope>
</reference>
<gene>
    <name evidence="2" type="ORF">GHT09_012246</name>
    <name evidence="3" type="ORF">MONAX_5E010857</name>
</gene>